<dbReference type="GO" id="GO:0004371">
    <property type="term" value="F:glycerone kinase activity"/>
    <property type="evidence" value="ECO:0007669"/>
    <property type="project" value="InterPro"/>
</dbReference>
<dbReference type="Gene3D" id="1.25.40.340">
    <property type="match status" value="1"/>
</dbReference>
<evidence type="ECO:0000313" key="5">
    <source>
        <dbReference type="Proteomes" id="UP000324574"/>
    </source>
</evidence>
<keyword evidence="2 4" id="KW-0418">Kinase</keyword>
<evidence type="ECO:0000259" key="3">
    <source>
        <dbReference type="PROSITE" id="PS51480"/>
    </source>
</evidence>
<dbReference type="SUPFAM" id="SSF101473">
    <property type="entry name" value="DhaL-like"/>
    <property type="match status" value="1"/>
</dbReference>
<name>A0A5C8F7Z9_9SPIR</name>
<sequence>MNSLDLVNVIKSISSIMNENRDYLIELDAQNGDGDLGISMSNGFKALVSFLENNKENDIGKVFMKMSSVFNEASPSSLGTILSFAMIGMAKSLKGKNKIELVDIAQAFENGIKTIMDKANSKLGEKTILDSLYYGTETLKNNVDLTPKEAFEKAFASASEGSENTRNMRAVHGRASYYGDKSLGVLDGGSVVGKLIFEGIYNYYIEAS</sequence>
<feature type="domain" description="DhaL" evidence="3">
    <location>
        <begin position="4"/>
        <end position="202"/>
    </location>
</feature>
<protein>
    <submittedName>
        <fullName evidence="4">Dihydroxyacetone kinase subunit L</fullName>
    </submittedName>
</protein>
<evidence type="ECO:0000256" key="1">
    <source>
        <dbReference type="ARBA" id="ARBA00022679"/>
    </source>
</evidence>
<proteinExistence type="predicted"/>
<accession>A0A5C8F7Z9</accession>
<dbReference type="GO" id="GO:0019563">
    <property type="term" value="P:glycerol catabolic process"/>
    <property type="evidence" value="ECO:0007669"/>
    <property type="project" value="TreeGrafter"/>
</dbReference>
<dbReference type="InterPro" id="IPR050861">
    <property type="entry name" value="Dihydroxyacetone_Kinase"/>
</dbReference>
<dbReference type="AlphaFoldDB" id="A0A5C8F7Z9"/>
<organism evidence="4 5">
    <name type="scientific">Brachyspira aalborgi</name>
    <dbReference type="NCBI Taxonomy" id="29522"/>
    <lineage>
        <taxon>Bacteria</taxon>
        <taxon>Pseudomonadati</taxon>
        <taxon>Spirochaetota</taxon>
        <taxon>Spirochaetia</taxon>
        <taxon>Brachyspirales</taxon>
        <taxon>Brachyspiraceae</taxon>
        <taxon>Brachyspira</taxon>
    </lineage>
</organism>
<dbReference type="InterPro" id="IPR036117">
    <property type="entry name" value="DhaL_dom_sf"/>
</dbReference>
<dbReference type="GO" id="GO:0005829">
    <property type="term" value="C:cytosol"/>
    <property type="evidence" value="ECO:0007669"/>
    <property type="project" value="TreeGrafter"/>
</dbReference>
<dbReference type="Proteomes" id="UP000324574">
    <property type="component" value="Unassembled WGS sequence"/>
</dbReference>
<dbReference type="InterPro" id="IPR004007">
    <property type="entry name" value="DhaL_dom"/>
</dbReference>
<dbReference type="PANTHER" id="PTHR28629:SF4">
    <property type="entry name" value="TRIOKINASE_FMN CYCLASE"/>
    <property type="match status" value="1"/>
</dbReference>
<keyword evidence="1" id="KW-0808">Transferase</keyword>
<reference evidence="4 5" key="1">
    <citation type="journal article" date="1992" name="Lakartidningen">
        <title>[Penicillin V and not amoxicillin is the first choice preparation in acute otitis].</title>
        <authorList>
            <person name="Kamme C."/>
            <person name="Lundgren K."/>
            <person name="Prellner K."/>
        </authorList>
    </citation>
    <scope>NUCLEOTIDE SEQUENCE [LARGE SCALE GENOMIC DNA]</scope>
    <source>
        <strain evidence="4 5">PC3714II</strain>
    </source>
</reference>
<dbReference type="PROSITE" id="PS51480">
    <property type="entry name" value="DHAL"/>
    <property type="match status" value="1"/>
</dbReference>
<dbReference type="Pfam" id="PF02734">
    <property type="entry name" value="Dak2"/>
    <property type="match status" value="1"/>
</dbReference>
<dbReference type="EMBL" id="SAYG01000006">
    <property type="protein sequence ID" value="TXJ45332.1"/>
    <property type="molecule type" value="Genomic_DNA"/>
</dbReference>
<comment type="caution">
    <text evidence="4">The sequence shown here is derived from an EMBL/GenBank/DDBJ whole genome shotgun (WGS) entry which is preliminary data.</text>
</comment>
<dbReference type="SMART" id="SM01120">
    <property type="entry name" value="Dak2"/>
    <property type="match status" value="1"/>
</dbReference>
<dbReference type="PANTHER" id="PTHR28629">
    <property type="entry name" value="TRIOKINASE/FMN CYCLASE"/>
    <property type="match status" value="1"/>
</dbReference>
<evidence type="ECO:0000313" key="4">
    <source>
        <dbReference type="EMBL" id="TXJ45332.1"/>
    </source>
</evidence>
<dbReference type="RefSeq" id="WP_147525983.1">
    <property type="nucleotide sequence ID" value="NZ_SAYG01000006.1"/>
</dbReference>
<gene>
    <name evidence="4" type="ORF">EPJ70_02800</name>
</gene>
<evidence type="ECO:0000256" key="2">
    <source>
        <dbReference type="ARBA" id="ARBA00022777"/>
    </source>
</evidence>